<keyword evidence="2" id="KW-1185">Reference proteome</keyword>
<sequence length="176" mass="19445">MGRFWWQQSTDSASELPAAKQVTTITPDHEECMGDSPCSRGDGGKKLLHYNDNQTTFIFQMWEQDSCGKIRELESLACIFQAIGVSKLAALGETFLLCKSFEYSTGLMILSSWVYEVVQDIPATGAPPRRLRRRGGAGKLSRAGPALRPRQAFVSPSPRLVRGCCGFPSSLELRRA</sequence>
<dbReference type="AlphaFoldDB" id="A0AA35NSK1"/>
<evidence type="ECO:0000313" key="1">
    <source>
        <dbReference type="EMBL" id="CAI5762266.1"/>
    </source>
</evidence>
<proteinExistence type="predicted"/>
<organism evidence="1 2">
    <name type="scientific">Podarcis lilfordi</name>
    <name type="common">Lilford's wall lizard</name>
    <dbReference type="NCBI Taxonomy" id="74358"/>
    <lineage>
        <taxon>Eukaryota</taxon>
        <taxon>Metazoa</taxon>
        <taxon>Chordata</taxon>
        <taxon>Craniata</taxon>
        <taxon>Vertebrata</taxon>
        <taxon>Euteleostomi</taxon>
        <taxon>Lepidosauria</taxon>
        <taxon>Squamata</taxon>
        <taxon>Bifurcata</taxon>
        <taxon>Unidentata</taxon>
        <taxon>Episquamata</taxon>
        <taxon>Laterata</taxon>
        <taxon>Lacertibaenia</taxon>
        <taxon>Lacertidae</taxon>
        <taxon>Podarcis</taxon>
    </lineage>
</organism>
<reference evidence="1" key="1">
    <citation type="submission" date="2022-12" db="EMBL/GenBank/DDBJ databases">
        <authorList>
            <person name="Alioto T."/>
            <person name="Alioto T."/>
            <person name="Gomez Garrido J."/>
        </authorList>
    </citation>
    <scope>NUCLEOTIDE SEQUENCE</scope>
</reference>
<gene>
    <name evidence="1" type="ORF">PODLI_1B000576</name>
</gene>
<protein>
    <submittedName>
        <fullName evidence="1">Uncharacterized protein</fullName>
    </submittedName>
</protein>
<accession>A0AA35NSK1</accession>
<name>A0AA35NSK1_9SAUR</name>
<dbReference type="EMBL" id="OX395126">
    <property type="protein sequence ID" value="CAI5762266.1"/>
    <property type="molecule type" value="Genomic_DNA"/>
</dbReference>
<dbReference type="Proteomes" id="UP001178461">
    <property type="component" value="Chromosome 1"/>
</dbReference>
<evidence type="ECO:0000313" key="2">
    <source>
        <dbReference type="Proteomes" id="UP001178461"/>
    </source>
</evidence>